<dbReference type="Gene3D" id="3.30.830.10">
    <property type="entry name" value="Metalloenzyme, LuxS/M16 peptidase-like"/>
    <property type="match status" value="2"/>
</dbReference>
<dbReference type="InterPro" id="IPR011765">
    <property type="entry name" value="Pept_M16_N"/>
</dbReference>
<evidence type="ECO:0000259" key="5">
    <source>
        <dbReference type="Pfam" id="PF00675"/>
    </source>
</evidence>
<dbReference type="InterPro" id="IPR007863">
    <property type="entry name" value="Peptidase_M16_C"/>
</dbReference>
<organism evidence="7 8">
    <name type="scientific">Chelatococcus albus</name>
    <dbReference type="NCBI Taxonomy" id="3047466"/>
    <lineage>
        <taxon>Bacteria</taxon>
        <taxon>Pseudomonadati</taxon>
        <taxon>Pseudomonadota</taxon>
        <taxon>Alphaproteobacteria</taxon>
        <taxon>Hyphomicrobiales</taxon>
        <taxon>Chelatococcaceae</taxon>
        <taxon>Chelatococcus</taxon>
    </lineage>
</organism>
<sequence length="443" mass="48404">MIDFPAVAGLKAGVAAAAGEAEGPTVTTFTLGNGLDVVVIPDRRVPVATHMVWYRNGSGDDPQTKSGIAHFLEHLMFKGTERHPAGEFSKIVASLGGQENAFTSYDYTAYFQRVAKEHLGTMMAFEADRMTGLVLDDAVVDPERDVVLEERRMRVDTDPSAQLAEAMAAALYVHHPYGTPIIGWMHEIEGLRRDDALAYYRRFYTPENAILVVAGDVEAEGVRRLAEDTYGRIAPRGARPERHRPREPEIRAMRRVSVADAKVEQPLLQRAWLVPSSRTQADGEAYALELLAEILGGGQTSVLYRTLVLEKELAVGAGAYYFSTMLDDARFGMHAAPRPGVSLETLEAAIDETVAAFVARGVSANELTRAKTRAVADIIYAQDSQAHLARLYGSALAIGETVEDVAAWPTRIEAVTADAVYEAATRFLDRRRAVTGYLLPDSP</sequence>
<comment type="cofactor">
    <cofactor evidence="1">
        <name>Zn(2+)</name>
        <dbReference type="ChEBI" id="CHEBI:29105"/>
    </cofactor>
</comment>
<dbReference type="EMBL" id="JASJEV010000003">
    <property type="protein sequence ID" value="MDJ1157880.1"/>
    <property type="molecule type" value="Genomic_DNA"/>
</dbReference>
<feature type="domain" description="Peptidase M16 N-terminal" evidence="5">
    <location>
        <begin position="39"/>
        <end position="182"/>
    </location>
</feature>
<dbReference type="RefSeq" id="WP_283739873.1">
    <property type="nucleotide sequence ID" value="NZ_JASJEV010000003.1"/>
</dbReference>
<keyword evidence="3" id="KW-0645">Protease</keyword>
<evidence type="ECO:0000256" key="1">
    <source>
        <dbReference type="ARBA" id="ARBA00001947"/>
    </source>
</evidence>
<evidence type="ECO:0000313" key="8">
    <source>
        <dbReference type="Proteomes" id="UP001321492"/>
    </source>
</evidence>
<dbReference type="Pfam" id="PF05193">
    <property type="entry name" value="Peptidase_M16_C"/>
    <property type="match status" value="1"/>
</dbReference>
<dbReference type="PROSITE" id="PS00143">
    <property type="entry name" value="INSULINASE"/>
    <property type="match status" value="1"/>
</dbReference>
<evidence type="ECO:0000256" key="2">
    <source>
        <dbReference type="ARBA" id="ARBA00007261"/>
    </source>
</evidence>
<evidence type="ECO:0000313" key="7">
    <source>
        <dbReference type="EMBL" id="MDJ1157880.1"/>
    </source>
</evidence>
<name>A0ABT7AET5_9HYPH</name>
<dbReference type="PANTHER" id="PTHR11851:SF49">
    <property type="entry name" value="MITOCHONDRIAL-PROCESSING PEPTIDASE SUBUNIT ALPHA"/>
    <property type="match status" value="1"/>
</dbReference>
<proteinExistence type="inferred from homology"/>
<dbReference type="PANTHER" id="PTHR11851">
    <property type="entry name" value="METALLOPROTEASE"/>
    <property type="match status" value="1"/>
</dbReference>
<reference evidence="7 8" key="1">
    <citation type="submission" date="2023-05" db="EMBL/GenBank/DDBJ databases">
        <title>Chelatococcus sp. nov., a moderately thermophilic bacterium isolated from hot spring microbial mat.</title>
        <authorList>
            <person name="Hu C.-J."/>
            <person name="Li W.-J."/>
        </authorList>
    </citation>
    <scope>NUCLEOTIDE SEQUENCE [LARGE SCALE GENOMIC DNA]</scope>
    <source>
        <strain evidence="7 8">SYSU G07232</strain>
    </source>
</reference>
<comment type="similarity">
    <text evidence="2 4">Belongs to the peptidase M16 family.</text>
</comment>
<gene>
    <name evidence="7" type="ORF">QNA08_06495</name>
</gene>
<evidence type="ECO:0000256" key="4">
    <source>
        <dbReference type="RuleBase" id="RU004447"/>
    </source>
</evidence>
<dbReference type="Pfam" id="PF00675">
    <property type="entry name" value="Peptidase_M16"/>
    <property type="match status" value="1"/>
</dbReference>
<keyword evidence="3" id="KW-0482">Metalloprotease</keyword>
<evidence type="ECO:0000259" key="6">
    <source>
        <dbReference type="Pfam" id="PF05193"/>
    </source>
</evidence>
<accession>A0ABT7AET5</accession>
<feature type="domain" description="Peptidase M16 C-terminal" evidence="6">
    <location>
        <begin position="192"/>
        <end position="372"/>
    </location>
</feature>
<keyword evidence="8" id="KW-1185">Reference proteome</keyword>
<protein>
    <submittedName>
        <fullName evidence="7">Pitrilysin family protein</fullName>
    </submittedName>
</protein>
<dbReference type="SUPFAM" id="SSF63411">
    <property type="entry name" value="LuxS/MPP-like metallohydrolase"/>
    <property type="match status" value="2"/>
</dbReference>
<evidence type="ECO:0000256" key="3">
    <source>
        <dbReference type="ARBA" id="ARBA00023049"/>
    </source>
</evidence>
<comment type="caution">
    <text evidence="7">The sequence shown here is derived from an EMBL/GenBank/DDBJ whole genome shotgun (WGS) entry which is preliminary data.</text>
</comment>
<dbReference type="InterPro" id="IPR050361">
    <property type="entry name" value="MPP/UQCRC_Complex"/>
</dbReference>
<keyword evidence="3" id="KW-0378">Hydrolase</keyword>
<dbReference type="InterPro" id="IPR001431">
    <property type="entry name" value="Pept_M16_Zn_BS"/>
</dbReference>
<dbReference type="Proteomes" id="UP001321492">
    <property type="component" value="Unassembled WGS sequence"/>
</dbReference>
<dbReference type="InterPro" id="IPR011249">
    <property type="entry name" value="Metalloenz_LuxS/M16"/>
</dbReference>